<protein>
    <recommendedName>
        <fullName evidence="2">DUF6594 domain-containing protein</fullName>
    </recommendedName>
</protein>
<evidence type="ECO:0000256" key="1">
    <source>
        <dbReference type="SAM" id="Phobius"/>
    </source>
</evidence>
<dbReference type="GeneID" id="19900873"/>
<dbReference type="eggNOG" id="ENOG502SQ2Y">
    <property type="taxonomic scope" value="Eukaryota"/>
</dbReference>
<sequence length="292" mass="33021">MSIGKPDVVDVEMQHLPPPLPDPVPGYPRLAERMGRTPETAILRRFAGLNARNLLYLQAELVQLERDLAEVEVADSRREEGLGRKFSTDWFWLVESVNDNEHSRQWQLMLKVRERLKEYNEALIQQNQLANMLQPDKRDILTLQCWMTHPNGGDGVMVGGDSYVWGDIQYKGSHARDLVALRARQVDDPFARLVTGRVRNWYEGSIGRFVDKKPSRMNPEAGHEDSILMNLTSIVTSLIEPLFPIASIAILCAVQSVSTRIAVIAALNFVFSFCLMTFARARRTEVFAATAA</sequence>
<dbReference type="InterPro" id="IPR046529">
    <property type="entry name" value="DUF6594"/>
</dbReference>
<dbReference type="OMA" id="YINDMAS"/>
<feature type="domain" description="DUF6594" evidence="2">
    <location>
        <begin position="27"/>
        <end position="292"/>
    </location>
</feature>
<keyword evidence="1" id="KW-1133">Transmembrane helix</keyword>
<name>R7YRP3_CONA1</name>
<dbReference type="Proteomes" id="UP000016924">
    <property type="component" value="Unassembled WGS sequence"/>
</dbReference>
<accession>R7YRP3</accession>
<dbReference type="OrthoDB" id="5342093at2759"/>
<dbReference type="HOGENOM" id="CLU_051118_2_2_1"/>
<gene>
    <name evidence="3" type="ORF">W97_03562</name>
</gene>
<dbReference type="RefSeq" id="XP_007779648.1">
    <property type="nucleotide sequence ID" value="XM_007781458.1"/>
</dbReference>
<dbReference type="STRING" id="1168221.R7YRP3"/>
<evidence type="ECO:0000313" key="3">
    <source>
        <dbReference type="EMBL" id="EON64331.1"/>
    </source>
</evidence>
<dbReference type="PANTHER" id="PTHR34502">
    <property type="entry name" value="DUF6594 DOMAIN-CONTAINING PROTEIN-RELATED"/>
    <property type="match status" value="1"/>
</dbReference>
<evidence type="ECO:0000313" key="4">
    <source>
        <dbReference type="Proteomes" id="UP000016924"/>
    </source>
</evidence>
<feature type="transmembrane region" description="Helical" evidence="1">
    <location>
        <begin position="261"/>
        <end position="279"/>
    </location>
</feature>
<dbReference type="AlphaFoldDB" id="R7YRP3"/>
<keyword evidence="1" id="KW-0472">Membrane</keyword>
<organism evidence="3 4">
    <name type="scientific">Coniosporium apollinis (strain CBS 100218)</name>
    <name type="common">Rock-inhabiting black yeast</name>
    <dbReference type="NCBI Taxonomy" id="1168221"/>
    <lineage>
        <taxon>Eukaryota</taxon>
        <taxon>Fungi</taxon>
        <taxon>Dikarya</taxon>
        <taxon>Ascomycota</taxon>
        <taxon>Pezizomycotina</taxon>
        <taxon>Dothideomycetes</taxon>
        <taxon>Dothideomycetes incertae sedis</taxon>
        <taxon>Coniosporium</taxon>
    </lineage>
</organism>
<evidence type="ECO:0000259" key="2">
    <source>
        <dbReference type="Pfam" id="PF20237"/>
    </source>
</evidence>
<dbReference type="PANTHER" id="PTHR34502:SF5">
    <property type="entry name" value="DUF6594 DOMAIN-CONTAINING PROTEIN"/>
    <property type="match status" value="1"/>
</dbReference>
<reference evidence="4" key="1">
    <citation type="submission" date="2012-06" db="EMBL/GenBank/DDBJ databases">
        <title>The genome sequence of Coniosporium apollinis CBS 100218.</title>
        <authorList>
            <consortium name="The Broad Institute Genome Sequencing Platform"/>
            <person name="Cuomo C."/>
            <person name="Gorbushina A."/>
            <person name="Noack S."/>
            <person name="Walker B."/>
            <person name="Young S.K."/>
            <person name="Zeng Q."/>
            <person name="Gargeya S."/>
            <person name="Fitzgerald M."/>
            <person name="Haas B."/>
            <person name="Abouelleil A."/>
            <person name="Alvarado L."/>
            <person name="Arachchi H.M."/>
            <person name="Berlin A.M."/>
            <person name="Chapman S.B."/>
            <person name="Goldberg J."/>
            <person name="Griggs A."/>
            <person name="Gujja S."/>
            <person name="Hansen M."/>
            <person name="Howarth C."/>
            <person name="Imamovic A."/>
            <person name="Larimer J."/>
            <person name="McCowan C."/>
            <person name="Montmayeur A."/>
            <person name="Murphy C."/>
            <person name="Neiman D."/>
            <person name="Pearson M."/>
            <person name="Priest M."/>
            <person name="Roberts A."/>
            <person name="Saif S."/>
            <person name="Shea T."/>
            <person name="Sisk P."/>
            <person name="Sykes S."/>
            <person name="Wortman J."/>
            <person name="Nusbaum C."/>
            <person name="Birren B."/>
        </authorList>
    </citation>
    <scope>NUCLEOTIDE SEQUENCE [LARGE SCALE GENOMIC DNA]</scope>
    <source>
        <strain evidence="4">CBS 100218</strain>
    </source>
</reference>
<keyword evidence="1" id="KW-0812">Transmembrane</keyword>
<dbReference type="Pfam" id="PF20237">
    <property type="entry name" value="DUF6594"/>
    <property type="match status" value="1"/>
</dbReference>
<proteinExistence type="predicted"/>
<keyword evidence="4" id="KW-1185">Reference proteome</keyword>
<dbReference type="EMBL" id="JH767567">
    <property type="protein sequence ID" value="EON64331.1"/>
    <property type="molecule type" value="Genomic_DNA"/>
</dbReference>